<dbReference type="Proteomes" id="UP000284598">
    <property type="component" value="Unassembled WGS sequence"/>
</dbReference>
<evidence type="ECO:0000313" key="4">
    <source>
        <dbReference type="Proteomes" id="UP000284598"/>
    </source>
</evidence>
<dbReference type="Proteomes" id="UP000285740">
    <property type="component" value="Unassembled WGS sequence"/>
</dbReference>
<comment type="caution">
    <text evidence="3">The sequence shown here is derived from an EMBL/GenBank/DDBJ whole genome shotgun (WGS) entry which is preliminary data.</text>
</comment>
<dbReference type="PROSITE" id="PS51186">
    <property type="entry name" value="GNAT"/>
    <property type="match status" value="1"/>
</dbReference>
<dbReference type="Gene3D" id="3.30.1050.10">
    <property type="entry name" value="SCP2 sterol-binding domain"/>
    <property type="match status" value="1"/>
</dbReference>
<dbReference type="SUPFAM" id="SSF55718">
    <property type="entry name" value="SCP-like"/>
    <property type="match status" value="1"/>
</dbReference>
<evidence type="ECO:0000313" key="5">
    <source>
        <dbReference type="Proteomes" id="UP000285740"/>
    </source>
</evidence>
<dbReference type="PANTHER" id="PTHR37817">
    <property type="entry name" value="N-ACETYLTRANSFERASE EIS"/>
    <property type="match status" value="1"/>
</dbReference>
<dbReference type="Gene3D" id="3.40.630.30">
    <property type="match status" value="1"/>
</dbReference>
<accession>A0A413T6A8</accession>
<gene>
    <name evidence="3" type="ORF">DW918_06975</name>
    <name evidence="2" type="ORF">DW929_00565</name>
</gene>
<dbReference type="RefSeq" id="WP_117900666.1">
    <property type="nucleotide sequence ID" value="NZ_CATZTO010000025.1"/>
</dbReference>
<dbReference type="SUPFAM" id="SSF55729">
    <property type="entry name" value="Acyl-CoA N-acyltransferases (Nat)"/>
    <property type="match status" value="1"/>
</dbReference>
<dbReference type="InterPro" id="IPR000182">
    <property type="entry name" value="GNAT_dom"/>
</dbReference>
<evidence type="ECO:0000313" key="2">
    <source>
        <dbReference type="EMBL" id="RHA57362.1"/>
    </source>
</evidence>
<reference evidence="4 5" key="1">
    <citation type="submission" date="2018-08" db="EMBL/GenBank/DDBJ databases">
        <title>A genome reference for cultivated species of the human gut microbiota.</title>
        <authorList>
            <person name="Zou Y."/>
            <person name="Xue W."/>
            <person name="Luo G."/>
        </authorList>
    </citation>
    <scope>NUCLEOTIDE SEQUENCE [LARGE SCALE GENOMIC DNA]</scope>
    <source>
        <strain evidence="3 5">AM42-30</strain>
        <strain evidence="2 4">AM43-2</strain>
    </source>
</reference>
<dbReference type="InterPro" id="IPR036527">
    <property type="entry name" value="SCP2_sterol-bd_dom_sf"/>
</dbReference>
<evidence type="ECO:0000259" key="1">
    <source>
        <dbReference type="PROSITE" id="PS51186"/>
    </source>
</evidence>
<name>A0A413T6A8_9FIRM</name>
<organism evidence="3 5">
    <name type="scientific">Eubacterium ventriosum</name>
    <dbReference type="NCBI Taxonomy" id="39496"/>
    <lineage>
        <taxon>Bacteria</taxon>
        <taxon>Bacillati</taxon>
        <taxon>Bacillota</taxon>
        <taxon>Clostridia</taxon>
        <taxon>Eubacteriales</taxon>
        <taxon>Eubacteriaceae</taxon>
        <taxon>Eubacterium</taxon>
    </lineage>
</organism>
<dbReference type="GO" id="GO:0034069">
    <property type="term" value="F:aminoglycoside N-acetyltransferase activity"/>
    <property type="evidence" value="ECO:0007669"/>
    <property type="project" value="TreeGrafter"/>
</dbReference>
<proteinExistence type="predicted"/>
<dbReference type="InterPro" id="IPR016181">
    <property type="entry name" value="Acyl_CoA_acyltransferase"/>
</dbReference>
<dbReference type="EMBL" id="QSFV01000020">
    <property type="protein sequence ID" value="RHA80164.1"/>
    <property type="molecule type" value="Genomic_DNA"/>
</dbReference>
<evidence type="ECO:0000313" key="3">
    <source>
        <dbReference type="EMBL" id="RHA80164.1"/>
    </source>
</evidence>
<dbReference type="Pfam" id="PF13527">
    <property type="entry name" value="Acetyltransf_9"/>
    <property type="match status" value="1"/>
</dbReference>
<dbReference type="PANTHER" id="PTHR37817:SF1">
    <property type="entry name" value="N-ACETYLTRANSFERASE EIS"/>
    <property type="match status" value="1"/>
</dbReference>
<dbReference type="Pfam" id="PF13530">
    <property type="entry name" value="SCP2_2"/>
    <property type="match status" value="1"/>
</dbReference>
<dbReference type="InterPro" id="IPR051554">
    <property type="entry name" value="Acetyltransferase_Eis"/>
</dbReference>
<keyword evidence="3" id="KW-0808">Transferase</keyword>
<dbReference type="GO" id="GO:0030649">
    <property type="term" value="P:aminoglycoside antibiotic catabolic process"/>
    <property type="evidence" value="ECO:0007669"/>
    <property type="project" value="TreeGrafter"/>
</dbReference>
<dbReference type="AlphaFoldDB" id="A0A413T6A8"/>
<feature type="domain" description="N-acetyltransferase" evidence="1">
    <location>
        <begin position="1"/>
        <end position="144"/>
    </location>
</feature>
<sequence>MIRYLENNEKQNIRPLYEHCFDDTKEYTDYYFQNRLPGNHVIVNERDNKIVNCVHLIPKTVILGKLKTNIIYIYGVGTYEEYRKQGIMSETFKHLLKDMFMDMEAFTYLIPSDEGKAKVYSGLGFEYVMDKQNLKPVDQRKKATHSLIYRKAEKSDLIRLAIFAQASMEKNYSVSLAKDSDYFKKINELIKIEGGDIDIYVENKVIVGYRIWIDGEILEEVLDPSIQSLNWLESTGKPYVMARIINIRKTVRLLGFQGEGRKILKITDPVLEENNGCFILTYGHGNVKLDKVKEEQLMEDIEFDLTIGELTAHIFGYKIIEGLPLVCKKDSFFINDYL</sequence>
<protein>
    <submittedName>
        <fullName evidence="3">GNAT family N-acetyltransferase</fullName>
    </submittedName>
</protein>
<dbReference type="EMBL" id="QSFO01000001">
    <property type="protein sequence ID" value="RHA57362.1"/>
    <property type="molecule type" value="Genomic_DNA"/>
</dbReference>
<dbReference type="InterPro" id="IPR025559">
    <property type="entry name" value="Eis_dom"/>
</dbReference>